<dbReference type="InterPro" id="IPR036390">
    <property type="entry name" value="WH_DNA-bd_sf"/>
</dbReference>
<comment type="caution">
    <text evidence="6">The sequence shown here is derived from an EMBL/GenBank/DDBJ whole genome shotgun (WGS) entry which is preliminary data.</text>
</comment>
<dbReference type="CDD" id="cd08414">
    <property type="entry name" value="PBP2_LTTR_aromatics_like"/>
    <property type="match status" value="1"/>
</dbReference>
<proteinExistence type="inferred from homology"/>
<dbReference type="Proteomes" id="UP000776164">
    <property type="component" value="Unassembled WGS sequence"/>
</dbReference>
<keyword evidence="2" id="KW-0805">Transcription regulation</keyword>
<keyword evidence="3 6" id="KW-0238">DNA-binding</keyword>
<reference evidence="6 7" key="1">
    <citation type="submission" date="2021-01" db="EMBL/GenBank/DDBJ databases">
        <title>Sequencing the genomes of 1000 actinobacteria strains.</title>
        <authorList>
            <person name="Klenk H.-P."/>
        </authorList>
    </citation>
    <scope>NUCLEOTIDE SEQUENCE [LARGE SCALE GENOMIC DNA]</scope>
    <source>
        <strain evidence="6 7">DSM 13057</strain>
    </source>
</reference>
<evidence type="ECO:0000256" key="4">
    <source>
        <dbReference type="ARBA" id="ARBA00023163"/>
    </source>
</evidence>
<dbReference type="PANTHER" id="PTHR30346:SF0">
    <property type="entry name" value="HCA OPERON TRANSCRIPTIONAL ACTIVATOR HCAR"/>
    <property type="match status" value="1"/>
</dbReference>
<evidence type="ECO:0000259" key="5">
    <source>
        <dbReference type="PROSITE" id="PS50931"/>
    </source>
</evidence>
<name>A0ABS2L7K6_9MICO</name>
<dbReference type="InterPro" id="IPR005119">
    <property type="entry name" value="LysR_subst-bd"/>
</dbReference>
<feature type="domain" description="HTH lysR-type" evidence="5">
    <location>
        <begin position="1"/>
        <end position="58"/>
    </location>
</feature>
<dbReference type="Gene3D" id="3.40.190.10">
    <property type="entry name" value="Periplasmic binding protein-like II"/>
    <property type="match status" value="2"/>
</dbReference>
<accession>A0ABS2L7K6</accession>
<evidence type="ECO:0000313" key="7">
    <source>
        <dbReference type="Proteomes" id="UP000776164"/>
    </source>
</evidence>
<protein>
    <submittedName>
        <fullName evidence="6">DNA-binding transcriptional LysR family regulator</fullName>
    </submittedName>
</protein>
<dbReference type="GO" id="GO:0003677">
    <property type="term" value="F:DNA binding"/>
    <property type="evidence" value="ECO:0007669"/>
    <property type="project" value="UniProtKB-KW"/>
</dbReference>
<comment type="similarity">
    <text evidence="1">Belongs to the LysR transcriptional regulatory family.</text>
</comment>
<dbReference type="PANTHER" id="PTHR30346">
    <property type="entry name" value="TRANSCRIPTIONAL DUAL REGULATOR HCAR-RELATED"/>
    <property type="match status" value="1"/>
</dbReference>
<evidence type="ECO:0000256" key="2">
    <source>
        <dbReference type="ARBA" id="ARBA00023015"/>
    </source>
</evidence>
<dbReference type="PRINTS" id="PR00039">
    <property type="entry name" value="HTHLYSR"/>
</dbReference>
<dbReference type="SUPFAM" id="SSF46785">
    <property type="entry name" value="Winged helix' DNA-binding domain"/>
    <property type="match status" value="1"/>
</dbReference>
<dbReference type="EMBL" id="JAFBBU010000001">
    <property type="protein sequence ID" value="MBM7473095.1"/>
    <property type="molecule type" value="Genomic_DNA"/>
</dbReference>
<dbReference type="Gene3D" id="1.10.10.10">
    <property type="entry name" value="Winged helix-like DNA-binding domain superfamily/Winged helix DNA-binding domain"/>
    <property type="match status" value="1"/>
</dbReference>
<dbReference type="InterPro" id="IPR000847">
    <property type="entry name" value="LysR_HTH_N"/>
</dbReference>
<evidence type="ECO:0000313" key="6">
    <source>
        <dbReference type="EMBL" id="MBM7473095.1"/>
    </source>
</evidence>
<dbReference type="InterPro" id="IPR036388">
    <property type="entry name" value="WH-like_DNA-bd_sf"/>
</dbReference>
<sequence length="310" mass="33721">MELRHLKAFLAVAEELHFGRAAERLHMAQPPLSQLIRKLETHLGTPLFERSTRAVRLTSAGVALVGPAKAAVDAANDAERAARAGGRGEYGRVTIGFVGATSRELMPLLMRGVRAAYPDIELVFAGQVYTSTAFTQVAERKLDIGFVLIPTTFPGLRYRALEEETLYAVLPTDHPLAERESIEVGELSQDVFVSFPSDTGSFVRTVMLEVCHDAGFSPRIVLAAPDSYMIHAFVAAGAGVTITISSCLHIQQPGVVYVPLRGIQQRYQSALAWHEENSSAAVHAVLRVADSVLPRPEHPLSPVPQVVQRL</sequence>
<keyword evidence="4" id="KW-0804">Transcription</keyword>
<evidence type="ECO:0000256" key="3">
    <source>
        <dbReference type="ARBA" id="ARBA00023125"/>
    </source>
</evidence>
<gene>
    <name evidence="6" type="ORF">JOE66_002729</name>
</gene>
<dbReference type="Pfam" id="PF03466">
    <property type="entry name" value="LysR_substrate"/>
    <property type="match status" value="1"/>
</dbReference>
<keyword evidence="7" id="KW-1185">Reference proteome</keyword>
<dbReference type="RefSeq" id="WP_205110283.1">
    <property type="nucleotide sequence ID" value="NZ_BAAAHT010000010.1"/>
</dbReference>
<organism evidence="6 7">
    <name type="scientific">Subtercola frigoramans</name>
    <dbReference type="NCBI Taxonomy" id="120298"/>
    <lineage>
        <taxon>Bacteria</taxon>
        <taxon>Bacillati</taxon>
        <taxon>Actinomycetota</taxon>
        <taxon>Actinomycetes</taxon>
        <taxon>Micrococcales</taxon>
        <taxon>Microbacteriaceae</taxon>
        <taxon>Subtercola</taxon>
    </lineage>
</organism>
<dbReference type="PROSITE" id="PS50931">
    <property type="entry name" value="HTH_LYSR"/>
    <property type="match status" value="1"/>
</dbReference>
<evidence type="ECO:0000256" key="1">
    <source>
        <dbReference type="ARBA" id="ARBA00009437"/>
    </source>
</evidence>
<dbReference type="Pfam" id="PF00126">
    <property type="entry name" value="HTH_1"/>
    <property type="match status" value="1"/>
</dbReference>
<dbReference type="SUPFAM" id="SSF53850">
    <property type="entry name" value="Periplasmic binding protein-like II"/>
    <property type="match status" value="1"/>
</dbReference>